<organism evidence="16 17">
    <name type="scientific">Blepharisma stoltei</name>
    <dbReference type="NCBI Taxonomy" id="1481888"/>
    <lineage>
        <taxon>Eukaryota</taxon>
        <taxon>Sar</taxon>
        <taxon>Alveolata</taxon>
        <taxon>Ciliophora</taxon>
        <taxon>Postciliodesmatophora</taxon>
        <taxon>Heterotrichea</taxon>
        <taxon>Heterotrichida</taxon>
        <taxon>Blepharismidae</taxon>
        <taxon>Blepharisma</taxon>
    </lineage>
</organism>
<feature type="transmembrane region" description="Helical" evidence="14">
    <location>
        <begin position="398"/>
        <end position="417"/>
    </location>
</feature>
<dbReference type="PROSITE" id="PS51873">
    <property type="entry name" value="TRIAD"/>
    <property type="match status" value="1"/>
</dbReference>
<dbReference type="Gene3D" id="3.30.40.10">
    <property type="entry name" value="Zinc/RING finger domain, C3HC4 (zinc finger)"/>
    <property type="match status" value="1"/>
</dbReference>
<dbReference type="SUPFAM" id="SSF57850">
    <property type="entry name" value="RING/U-box"/>
    <property type="match status" value="3"/>
</dbReference>
<keyword evidence="13 14" id="KW-0472">Membrane</keyword>
<dbReference type="GO" id="GO:0031090">
    <property type="term" value="C:organelle membrane"/>
    <property type="evidence" value="ECO:0007669"/>
    <property type="project" value="UniProtKB-ARBA"/>
</dbReference>
<evidence type="ECO:0000259" key="15">
    <source>
        <dbReference type="PROSITE" id="PS51873"/>
    </source>
</evidence>
<keyword evidence="10" id="KW-0833">Ubl conjugation pathway</keyword>
<name>A0AAU9K447_9CILI</name>
<dbReference type="EC" id="2.3.2.31" evidence="4"/>
<keyword evidence="8" id="KW-0677">Repeat</keyword>
<protein>
    <recommendedName>
        <fullName evidence="4">RBR-type E3 ubiquitin transferase</fullName>
        <ecNumber evidence="4">2.3.2.31</ecNumber>
    </recommendedName>
</protein>
<comment type="pathway">
    <text evidence="3">Protein modification; protein ubiquitination.</text>
</comment>
<evidence type="ECO:0000256" key="1">
    <source>
        <dbReference type="ARBA" id="ARBA00001798"/>
    </source>
</evidence>
<dbReference type="PANTHER" id="PTHR22770:SF13">
    <property type="entry name" value="RING-TYPE DOMAIN-CONTAINING PROTEIN"/>
    <property type="match status" value="1"/>
</dbReference>
<dbReference type="CDD" id="cd20335">
    <property type="entry name" value="BRcat_RBR"/>
    <property type="match status" value="1"/>
</dbReference>
<dbReference type="GO" id="GO:0097039">
    <property type="term" value="P:protein linear polyubiquitination"/>
    <property type="evidence" value="ECO:0007669"/>
    <property type="project" value="TreeGrafter"/>
</dbReference>
<evidence type="ECO:0000256" key="2">
    <source>
        <dbReference type="ARBA" id="ARBA00004167"/>
    </source>
</evidence>
<dbReference type="EMBL" id="CAJZBQ010000056">
    <property type="protein sequence ID" value="CAG9333288.1"/>
    <property type="molecule type" value="Genomic_DNA"/>
</dbReference>
<evidence type="ECO:0000256" key="12">
    <source>
        <dbReference type="ARBA" id="ARBA00022989"/>
    </source>
</evidence>
<dbReference type="InterPro" id="IPR002867">
    <property type="entry name" value="IBR_dom"/>
</dbReference>
<dbReference type="GO" id="GO:0043130">
    <property type="term" value="F:ubiquitin binding"/>
    <property type="evidence" value="ECO:0007669"/>
    <property type="project" value="TreeGrafter"/>
</dbReference>
<keyword evidence="9" id="KW-0863">Zinc-finger</keyword>
<evidence type="ECO:0000256" key="4">
    <source>
        <dbReference type="ARBA" id="ARBA00012251"/>
    </source>
</evidence>
<evidence type="ECO:0000256" key="6">
    <source>
        <dbReference type="ARBA" id="ARBA00022692"/>
    </source>
</evidence>
<dbReference type="PANTHER" id="PTHR22770">
    <property type="entry name" value="UBIQUITIN CONJUGATING ENZYME 7 INTERACTING PROTEIN-RELATED"/>
    <property type="match status" value="1"/>
</dbReference>
<evidence type="ECO:0000313" key="16">
    <source>
        <dbReference type="EMBL" id="CAG9333288.1"/>
    </source>
</evidence>
<dbReference type="InterPro" id="IPR013083">
    <property type="entry name" value="Znf_RING/FYVE/PHD"/>
</dbReference>
<dbReference type="Pfam" id="PF22191">
    <property type="entry name" value="IBR_1"/>
    <property type="match status" value="1"/>
</dbReference>
<evidence type="ECO:0000256" key="7">
    <source>
        <dbReference type="ARBA" id="ARBA00022723"/>
    </source>
</evidence>
<keyword evidence="5" id="KW-0808">Transferase</keyword>
<keyword evidence="12 14" id="KW-1133">Transmembrane helix</keyword>
<accession>A0AAU9K447</accession>
<keyword evidence="11" id="KW-0862">Zinc</keyword>
<dbReference type="Proteomes" id="UP001162131">
    <property type="component" value="Unassembled WGS sequence"/>
</dbReference>
<feature type="transmembrane region" description="Helical" evidence="14">
    <location>
        <begin position="423"/>
        <end position="440"/>
    </location>
</feature>
<evidence type="ECO:0000256" key="11">
    <source>
        <dbReference type="ARBA" id="ARBA00022833"/>
    </source>
</evidence>
<keyword evidence="17" id="KW-1185">Reference proteome</keyword>
<evidence type="ECO:0000256" key="5">
    <source>
        <dbReference type="ARBA" id="ARBA00022679"/>
    </source>
</evidence>
<dbReference type="CDD" id="cd20336">
    <property type="entry name" value="Rcat_RBR"/>
    <property type="match status" value="1"/>
</dbReference>
<dbReference type="Pfam" id="PF01485">
    <property type="entry name" value="IBR"/>
    <property type="match status" value="1"/>
</dbReference>
<dbReference type="SMART" id="SM00647">
    <property type="entry name" value="IBR"/>
    <property type="match status" value="2"/>
</dbReference>
<dbReference type="Gene3D" id="1.20.120.1750">
    <property type="match status" value="1"/>
</dbReference>
<dbReference type="GO" id="GO:0061630">
    <property type="term" value="F:ubiquitin protein ligase activity"/>
    <property type="evidence" value="ECO:0007669"/>
    <property type="project" value="UniProtKB-EC"/>
</dbReference>
<comment type="subcellular location">
    <subcellularLocation>
        <location evidence="2">Membrane</location>
        <topology evidence="2">Single-pass membrane protein</topology>
    </subcellularLocation>
</comment>
<dbReference type="GO" id="GO:0008270">
    <property type="term" value="F:zinc ion binding"/>
    <property type="evidence" value="ECO:0007669"/>
    <property type="project" value="UniProtKB-KW"/>
</dbReference>
<evidence type="ECO:0000313" key="17">
    <source>
        <dbReference type="Proteomes" id="UP001162131"/>
    </source>
</evidence>
<dbReference type="InterPro" id="IPR051628">
    <property type="entry name" value="LUBAC_E3_Ligases"/>
</dbReference>
<evidence type="ECO:0000256" key="14">
    <source>
        <dbReference type="SAM" id="Phobius"/>
    </source>
</evidence>
<feature type="domain" description="RING-type" evidence="15">
    <location>
        <begin position="141"/>
        <end position="344"/>
    </location>
</feature>
<keyword evidence="6 14" id="KW-0812">Transmembrane</keyword>
<evidence type="ECO:0000256" key="3">
    <source>
        <dbReference type="ARBA" id="ARBA00004906"/>
    </source>
</evidence>
<dbReference type="GO" id="GO:0043161">
    <property type="term" value="P:proteasome-mediated ubiquitin-dependent protein catabolic process"/>
    <property type="evidence" value="ECO:0007669"/>
    <property type="project" value="TreeGrafter"/>
</dbReference>
<dbReference type="GO" id="GO:0005737">
    <property type="term" value="C:cytoplasm"/>
    <property type="evidence" value="ECO:0007669"/>
    <property type="project" value="UniProtKB-ARBA"/>
</dbReference>
<feature type="transmembrane region" description="Helical" evidence="14">
    <location>
        <begin position="367"/>
        <end position="386"/>
    </location>
</feature>
<evidence type="ECO:0000256" key="13">
    <source>
        <dbReference type="ARBA" id="ARBA00023136"/>
    </source>
</evidence>
<dbReference type="GO" id="GO:0000151">
    <property type="term" value="C:ubiquitin ligase complex"/>
    <property type="evidence" value="ECO:0007669"/>
    <property type="project" value="TreeGrafter"/>
</dbReference>
<dbReference type="AlphaFoldDB" id="A0AAU9K447"/>
<gene>
    <name evidence="16" type="ORF">BSTOLATCC_MIC58104</name>
</gene>
<evidence type="ECO:0000256" key="10">
    <source>
        <dbReference type="ARBA" id="ARBA00022786"/>
    </source>
</evidence>
<comment type="caution">
    <text evidence="16">The sequence shown here is derived from an EMBL/GenBank/DDBJ whole genome shotgun (WGS) entry which is preliminary data.</text>
</comment>
<reference evidence="16" key="1">
    <citation type="submission" date="2021-09" db="EMBL/GenBank/DDBJ databases">
        <authorList>
            <consortium name="AG Swart"/>
            <person name="Singh M."/>
            <person name="Singh A."/>
            <person name="Seah K."/>
            <person name="Emmerich C."/>
        </authorList>
    </citation>
    <scope>NUCLEOTIDE SEQUENCE</scope>
    <source>
        <strain evidence="16">ATCC30299</strain>
    </source>
</reference>
<evidence type="ECO:0000256" key="8">
    <source>
        <dbReference type="ARBA" id="ARBA00022737"/>
    </source>
</evidence>
<proteinExistence type="predicted"/>
<sequence>MEEGIRNSLIDTEGSHVILVEDLETPRLNRETSEYENLVYMLSSMGFKPKQIETAISFGGAKSIDDALAFLLKGENGYEHPFIPQWVNDKLCEICDEIESEHLNFRADHIDDLNHTRNALEESKSRISDNLQEQISKWTFHQEYCSICYNDTDLEWSHPECGSHSFCKNCIFEYLKVKINESKVENITCPGDGCKKVFTEEMIGIIVGEELFQKYKKFKWRLELLKDPSVKWCQTPNCEGFMRGSNDNPHLVCPVCGLNVCFKCGNIWHGKKNCEKIIDEAYEIWAKGKEIQLCPKCRRKIEKVDGCNHMTCAVCGYQWCWLCRGAYKRNHFSRLNPFGCPNLQAGTNTRQNWPLWKIYRRRAGMCMFWIGLILLFPLIGLLYPAWWVSCNCYRNWEYRISCCCNFSLCIIIFILSLILTPPAYVLIIPVLICYGFVTVLKEIKRKCC</sequence>
<dbReference type="FunFam" id="3.30.40.10:FF:000051">
    <property type="entry name" value="RBR-type E3 ubiquitin transferase"/>
    <property type="match status" value="1"/>
</dbReference>
<dbReference type="InterPro" id="IPR044066">
    <property type="entry name" value="TRIAD_supradom"/>
</dbReference>
<evidence type="ECO:0000256" key="9">
    <source>
        <dbReference type="ARBA" id="ARBA00022771"/>
    </source>
</evidence>
<keyword evidence="7" id="KW-0479">Metal-binding</keyword>
<comment type="catalytic activity">
    <reaction evidence="1">
        <text>[E2 ubiquitin-conjugating enzyme]-S-ubiquitinyl-L-cysteine + [acceptor protein]-L-lysine = [E2 ubiquitin-conjugating enzyme]-L-cysteine + [acceptor protein]-N(6)-ubiquitinyl-L-lysine.</text>
        <dbReference type="EC" id="2.3.2.31"/>
    </reaction>
</comment>